<dbReference type="AlphaFoldDB" id="A0A011R7F1"/>
<evidence type="ECO:0000256" key="1">
    <source>
        <dbReference type="SAM" id="MobiDB-lite"/>
    </source>
</evidence>
<name>A0A011R7F1_ACCRE</name>
<dbReference type="EMBL" id="JEMY01000038">
    <property type="protein sequence ID" value="EXI87064.1"/>
    <property type="molecule type" value="Genomic_DNA"/>
</dbReference>
<proteinExistence type="predicted"/>
<comment type="caution">
    <text evidence="2">The sequence shown here is derived from an EMBL/GenBank/DDBJ whole genome shotgun (WGS) entry which is preliminary data.</text>
</comment>
<dbReference type="Proteomes" id="UP000022141">
    <property type="component" value="Unassembled WGS sequence"/>
</dbReference>
<reference evidence="2" key="1">
    <citation type="submission" date="2014-02" db="EMBL/GenBank/DDBJ databases">
        <title>Expanding our view of genomic diversity in Candidatus Accumulibacter clades.</title>
        <authorList>
            <person name="Skennerton C.T."/>
            <person name="Barr J.J."/>
            <person name="Slater F.R."/>
            <person name="Bond P.L."/>
            <person name="Tyson G.W."/>
        </authorList>
    </citation>
    <scope>NUCLEOTIDE SEQUENCE [LARGE SCALE GENOMIC DNA]</scope>
</reference>
<evidence type="ECO:0000313" key="2">
    <source>
        <dbReference type="EMBL" id="EXI87064.1"/>
    </source>
</evidence>
<organism evidence="2 3">
    <name type="scientific">Accumulibacter regalis</name>
    <dbReference type="NCBI Taxonomy" id="522306"/>
    <lineage>
        <taxon>Bacteria</taxon>
        <taxon>Pseudomonadati</taxon>
        <taxon>Pseudomonadota</taxon>
        <taxon>Betaproteobacteria</taxon>
        <taxon>Candidatus Accumulibacter</taxon>
    </lineage>
</organism>
<protein>
    <submittedName>
        <fullName evidence="2">Uncharacterized protein</fullName>
    </submittedName>
</protein>
<gene>
    <name evidence="2" type="ORF">AW11_02859</name>
</gene>
<keyword evidence="3" id="KW-1185">Reference proteome</keyword>
<sequence length="44" mass="4398">MSIVNLTRGRTGVLPSAESGNPGRYLTRCSFGRPAGGGVFGGSG</sequence>
<accession>A0A011R7F1</accession>
<evidence type="ECO:0000313" key="3">
    <source>
        <dbReference type="Proteomes" id="UP000022141"/>
    </source>
</evidence>
<feature type="region of interest" description="Disordered" evidence="1">
    <location>
        <begin position="1"/>
        <end position="22"/>
    </location>
</feature>